<organism evidence="2">
    <name type="scientific">marine sediment metagenome</name>
    <dbReference type="NCBI Taxonomy" id="412755"/>
    <lineage>
        <taxon>unclassified sequences</taxon>
        <taxon>metagenomes</taxon>
        <taxon>ecological metagenomes</taxon>
    </lineage>
</organism>
<feature type="region of interest" description="Disordered" evidence="1">
    <location>
        <begin position="1"/>
        <end position="53"/>
    </location>
</feature>
<gene>
    <name evidence="2" type="ORF">S12H4_36273</name>
</gene>
<comment type="caution">
    <text evidence="2">The sequence shown here is derived from an EMBL/GenBank/DDBJ whole genome shotgun (WGS) entry which is preliminary data.</text>
</comment>
<proteinExistence type="predicted"/>
<reference evidence="2" key="1">
    <citation type="journal article" date="2014" name="Front. Microbiol.">
        <title>High frequency of phylogenetically diverse reductive dehalogenase-homologous genes in deep subseafloor sedimentary metagenomes.</title>
        <authorList>
            <person name="Kawai M."/>
            <person name="Futagami T."/>
            <person name="Toyoda A."/>
            <person name="Takaki Y."/>
            <person name="Nishi S."/>
            <person name="Hori S."/>
            <person name="Arai W."/>
            <person name="Tsubouchi T."/>
            <person name="Morono Y."/>
            <person name="Uchiyama I."/>
            <person name="Ito T."/>
            <person name="Fujiyama A."/>
            <person name="Inagaki F."/>
            <person name="Takami H."/>
        </authorList>
    </citation>
    <scope>NUCLEOTIDE SEQUENCE</scope>
    <source>
        <strain evidence="2">Expedition CK06-06</strain>
    </source>
</reference>
<evidence type="ECO:0000313" key="2">
    <source>
        <dbReference type="EMBL" id="GAI90036.1"/>
    </source>
</evidence>
<feature type="compositionally biased region" description="Polar residues" evidence="1">
    <location>
        <begin position="1"/>
        <end position="22"/>
    </location>
</feature>
<dbReference type="EMBL" id="BARW01021612">
    <property type="protein sequence ID" value="GAI90036.1"/>
    <property type="molecule type" value="Genomic_DNA"/>
</dbReference>
<protein>
    <submittedName>
        <fullName evidence="2">Uncharacterized protein</fullName>
    </submittedName>
</protein>
<dbReference type="AlphaFoldDB" id="X1TFB4"/>
<feature type="non-terminal residue" evidence="2">
    <location>
        <position position="1"/>
    </location>
</feature>
<evidence type="ECO:0000256" key="1">
    <source>
        <dbReference type="SAM" id="MobiDB-lite"/>
    </source>
</evidence>
<name>X1TFB4_9ZZZZ</name>
<sequence length="132" mass="14548">ITQVSNKIGSGEQSQKPLTTPSEIRKRKLKEETERGNSPEASPEASGEKPAPSPAAYLNFYIDSFKKAWGRKPNTREAAQLRDLEKKIYSAGGATAEQVHDAFKEAAFQNKLHISYVRAILLDRLGIARGPP</sequence>
<accession>X1TFB4</accession>